<dbReference type="EMBL" id="BLLL01000014">
    <property type="protein sequence ID" value="GFH63394.1"/>
    <property type="molecule type" value="Genomic_DNA"/>
</dbReference>
<dbReference type="AlphaFoldDB" id="A0A6L2R7B5"/>
<feature type="domain" description="YlxR" evidence="1">
    <location>
        <begin position="23"/>
        <end position="75"/>
    </location>
</feature>
<comment type="caution">
    <text evidence="2">The sequence shown here is derived from an EMBL/GenBank/DDBJ whole genome shotgun (WGS) entry which is preliminary data.</text>
</comment>
<dbReference type="Proteomes" id="UP000505077">
    <property type="component" value="Unassembled WGS sequence"/>
</dbReference>
<evidence type="ECO:0000313" key="2">
    <source>
        <dbReference type="EMBL" id="GFH63394.1"/>
    </source>
</evidence>
<evidence type="ECO:0000313" key="3">
    <source>
        <dbReference type="Proteomes" id="UP000505077"/>
    </source>
</evidence>
<dbReference type="InterPro" id="IPR037465">
    <property type="entry name" value="YlxR"/>
</dbReference>
<dbReference type="Gene3D" id="3.30.1230.10">
    <property type="entry name" value="YlxR-like"/>
    <property type="match status" value="1"/>
</dbReference>
<proteinExistence type="predicted"/>
<dbReference type="PANTHER" id="PTHR34215:SF1">
    <property type="entry name" value="YLXR DOMAIN-CONTAINING PROTEIN"/>
    <property type="match status" value="1"/>
</dbReference>
<dbReference type="PANTHER" id="PTHR34215">
    <property type="entry name" value="BLL0784 PROTEIN"/>
    <property type="match status" value="1"/>
</dbReference>
<organism evidence="2 3">
    <name type="scientific">Candidatus Desulfovibrio kirbyi</name>
    <dbReference type="NCBI Taxonomy" id="2696086"/>
    <lineage>
        <taxon>Bacteria</taxon>
        <taxon>Pseudomonadati</taxon>
        <taxon>Thermodesulfobacteriota</taxon>
        <taxon>Desulfovibrionia</taxon>
        <taxon>Desulfovibrionales</taxon>
        <taxon>Desulfovibrionaceae</taxon>
        <taxon>Desulfovibrio</taxon>
    </lineage>
</organism>
<dbReference type="InterPro" id="IPR007393">
    <property type="entry name" value="YlxR_dom"/>
</dbReference>
<reference evidence="2 3" key="1">
    <citation type="journal article" date="2020" name="ISME J.">
        <title>Parallel Reductive Genome Evolution in Desulfovibrio Ectosymbionts Independently Acquired by Trichonympha Protists in the Termite Gut.</title>
        <authorList>
            <person name="Takeuchi M."/>
            <person name="Kuwahara H."/>
            <person name="Murakami T."/>
            <person name="Takahashi K."/>
            <person name="Kajitani R."/>
            <person name="Toyoda A."/>
            <person name="Itoh T."/>
            <person name="Ohkuma M."/>
            <person name="Hongoh Y."/>
        </authorList>
    </citation>
    <scope>NUCLEOTIDE SEQUENCE [LARGE SCALE GENOMIC DNA]</scope>
    <source>
        <strain evidence="2">ZnDsv-02</strain>
    </source>
</reference>
<dbReference type="SUPFAM" id="SSF64376">
    <property type="entry name" value="YlxR-like"/>
    <property type="match status" value="1"/>
</dbReference>
<name>A0A6L2R7B5_9BACT</name>
<dbReference type="Pfam" id="PF04296">
    <property type="entry name" value="YlxR"/>
    <property type="match status" value="1"/>
</dbReference>
<accession>A0A6L2R7B5</accession>
<sequence length="88" mass="9732">MSMAKTVTVATKVAAVTEGVPERMCVICRCRFPKGALTRYVLTSENGLSIDTEKIRPGRGWYLCSEPGCALKFAKYRPGKPRKGKQHV</sequence>
<protein>
    <submittedName>
        <fullName evidence="2">DUF448 domain-containing protein</fullName>
    </submittedName>
</protein>
<evidence type="ECO:0000259" key="1">
    <source>
        <dbReference type="Pfam" id="PF04296"/>
    </source>
</evidence>
<gene>
    <name evidence="2" type="ORF">ZNDK_1165</name>
</gene>
<dbReference type="InterPro" id="IPR035931">
    <property type="entry name" value="YlxR-like_sf"/>
</dbReference>